<dbReference type="EMBL" id="JAOB01000013">
    <property type="protein sequence ID" value="EUA68600.1"/>
    <property type="molecule type" value="Genomic_DNA"/>
</dbReference>
<dbReference type="PATRIC" id="fig|1299334.3.peg.1274"/>
<dbReference type="GO" id="GO:0005975">
    <property type="term" value="P:carbohydrate metabolic process"/>
    <property type="evidence" value="ECO:0007669"/>
    <property type="project" value="InterPro"/>
</dbReference>
<evidence type="ECO:0000313" key="1">
    <source>
        <dbReference type="EMBL" id="EUA68600.1"/>
    </source>
</evidence>
<sequence>MHIVTLRDPSAPVVARYAPSAGMIGISLTDSGVELLGQRGGLDAYLAAGKTMGIPLLYPWANRLGERRYRVDGEEVTLEPDAFGVRTDPNGLPIHGLLAGYPGWRVMTQSANELTAELDFGADPALLASFPFPHLVVMRVSLADRSLTVRSTVSALGKPVPLCFGFHPYLQVPEAPRAQWVIETPRLRHLSLDERGLPTGDAVEQPPIHEALGDKVFDDGYDEVPEGAVFAVSGGGRRIEVHFEQGYPAAQIFAPAGEDVVCFEPMAAPTDALRRGGYRCAQPGQPPSRSSRFASSAWQIRRRTEANATGTFLDLVSIAANISLGAGTLSKPGQEEQVSPAKTVPRSTNCWTVRCGPSMPAIVRPRQPWPGRCYRQTTATRKPRTCWRPRSLR</sequence>
<dbReference type="InterPro" id="IPR011013">
    <property type="entry name" value="Gal_mutarotase_sf_dom"/>
</dbReference>
<dbReference type="InterPro" id="IPR014718">
    <property type="entry name" value="GH-type_carb-bd"/>
</dbReference>
<dbReference type="AlphaFoldDB" id="X8DM87"/>
<protein>
    <submittedName>
        <fullName evidence="1">Aldose 1-epimerase family protein</fullName>
    </submittedName>
</protein>
<dbReference type="Pfam" id="PF01263">
    <property type="entry name" value="Aldose_epim"/>
    <property type="match status" value="1"/>
</dbReference>
<dbReference type="CDD" id="cd01081">
    <property type="entry name" value="Aldose_epim"/>
    <property type="match status" value="1"/>
</dbReference>
<name>X8DM87_MYCXE</name>
<organism evidence="1">
    <name type="scientific">Mycobacterium xenopi 4042</name>
    <dbReference type="NCBI Taxonomy" id="1299334"/>
    <lineage>
        <taxon>Bacteria</taxon>
        <taxon>Bacillati</taxon>
        <taxon>Actinomycetota</taxon>
        <taxon>Actinomycetes</taxon>
        <taxon>Mycobacteriales</taxon>
        <taxon>Mycobacteriaceae</taxon>
        <taxon>Mycobacterium</taxon>
    </lineage>
</organism>
<gene>
    <name evidence="1" type="ORF">I553_1788</name>
</gene>
<reference evidence="1" key="1">
    <citation type="submission" date="2014-01" db="EMBL/GenBank/DDBJ databases">
        <authorList>
            <person name="Brown-Elliot B."/>
            <person name="Wallace R."/>
            <person name="Lenaerts A."/>
            <person name="Ordway D."/>
            <person name="DeGroote M.A."/>
            <person name="Parker T."/>
            <person name="Sizemore C."/>
            <person name="Tallon L.J."/>
            <person name="Sadzewicz L.K."/>
            <person name="Sengamalay N."/>
            <person name="Fraser C.M."/>
            <person name="Hine E."/>
            <person name="Shefchek K.A."/>
            <person name="Das S.P."/>
            <person name="Tettelin H."/>
        </authorList>
    </citation>
    <scope>NUCLEOTIDE SEQUENCE [LARGE SCALE GENOMIC DNA]</scope>
    <source>
        <strain evidence="1">4042</strain>
    </source>
</reference>
<comment type="caution">
    <text evidence="1">The sequence shown here is derived from an EMBL/GenBank/DDBJ whole genome shotgun (WGS) entry which is preliminary data.</text>
</comment>
<dbReference type="GO" id="GO:0016853">
    <property type="term" value="F:isomerase activity"/>
    <property type="evidence" value="ECO:0007669"/>
    <property type="project" value="InterPro"/>
</dbReference>
<dbReference type="InterPro" id="IPR008183">
    <property type="entry name" value="Aldose_1/G6P_1-epimerase"/>
</dbReference>
<proteinExistence type="predicted"/>
<dbReference type="GO" id="GO:0030246">
    <property type="term" value="F:carbohydrate binding"/>
    <property type="evidence" value="ECO:0007669"/>
    <property type="project" value="InterPro"/>
</dbReference>
<dbReference type="SUPFAM" id="SSF74650">
    <property type="entry name" value="Galactose mutarotase-like"/>
    <property type="match status" value="1"/>
</dbReference>
<accession>X8DM87</accession>
<dbReference type="Gene3D" id="2.70.98.10">
    <property type="match status" value="1"/>
</dbReference>